<evidence type="ECO:0000259" key="5">
    <source>
        <dbReference type="PROSITE" id="PS51371"/>
    </source>
</evidence>
<feature type="domain" description="CBS" evidence="5">
    <location>
        <begin position="10"/>
        <end position="67"/>
    </location>
</feature>
<feature type="domain" description="BON" evidence="4">
    <location>
        <begin position="145"/>
        <end position="214"/>
    </location>
</feature>
<dbReference type="InterPro" id="IPR007055">
    <property type="entry name" value="BON_dom"/>
</dbReference>
<comment type="caution">
    <text evidence="6">The sequence shown here is derived from an EMBL/GenBank/DDBJ whole genome shotgun (WGS) entry which is preliminary data.</text>
</comment>
<dbReference type="PIRSF" id="PIRSF036990">
    <property type="entry name" value="UCP036990_CBS_BON"/>
    <property type="match status" value="1"/>
</dbReference>
<organism evidence="6 7">
    <name type="scientific">Gordonia rhizosphera NBRC 16068</name>
    <dbReference type="NCBI Taxonomy" id="1108045"/>
    <lineage>
        <taxon>Bacteria</taxon>
        <taxon>Bacillati</taxon>
        <taxon>Actinomycetota</taxon>
        <taxon>Actinomycetes</taxon>
        <taxon>Mycobacteriales</taxon>
        <taxon>Gordoniaceae</taxon>
        <taxon>Gordonia</taxon>
    </lineage>
</organism>
<evidence type="ECO:0000256" key="2">
    <source>
        <dbReference type="PROSITE-ProRule" id="PRU00703"/>
    </source>
</evidence>
<dbReference type="EMBL" id="BAHC01000053">
    <property type="protein sequence ID" value="GAB89162.1"/>
    <property type="molecule type" value="Genomic_DNA"/>
</dbReference>
<dbReference type="PROSITE" id="PS51371">
    <property type="entry name" value="CBS"/>
    <property type="match status" value="2"/>
</dbReference>
<dbReference type="InterPro" id="IPR017080">
    <property type="entry name" value="UCP036990_CBS_BON"/>
</dbReference>
<dbReference type="InterPro" id="IPR051462">
    <property type="entry name" value="CBS_domain-containing"/>
</dbReference>
<dbReference type="CDD" id="cd04586">
    <property type="entry name" value="CBS_pair_BON_assoc"/>
    <property type="match status" value="1"/>
</dbReference>
<dbReference type="Gene3D" id="3.10.580.10">
    <property type="entry name" value="CBS-domain"/>
    <property type="match status" value="1"/>
</dbReference>
<keyword evidence="2" id="KW-0129">CBS domain</keyword>
<reference evidence="6 7" key="1">
    <citation type="submission" date="2012-08" db="EMBL/GenBank/DDBJ databases">
        <title>Whole genome shotgun sequence of Gordonia rhizosphera NBRC 16068.</title>
        <authorList>
            <person name="Takarada H."/>
            <person name="Isaki S."/>
            <person name="Hosoyama A."/>
            <person name="Tsuchikane K."/>
            <person name="Katsumata H."/>
            <person name="Baba S."/>
            <person name="Ohji S."/>
            <person name="Yamazaki S."/>
            <person name="Fujita N."/>
        </authorList>
    </citation>
    <scope>NUCLEOTIDE SEQUENCE [LARGE SCALE GENOMIC DNA]</scope>
    <source>
        <strain evidence="6 7">NBRC 16068</strain>
    </source>
</reference>
<feature type="region of interest" description="Disordered" evidence="3">
    <location>
        <begin position="218"/>
        <end position="238"/>
    </location>
</feature>
<dbReference type="AlphaFoldDB" id="K6WAD3"/>
<evidence type="ECO:0000313" key="6">
    <source>
        <dbReference type="EMBL" id="GAB89162.1"/>
    </source>
</evidence>
<sequence length="238" mass="25910">MPHRTVADVMTADVLCLSLGTSFRSVVEALAERGVSGAPVVDTDGRVVGVVSEADLITAQAQIPPDGWHRFLARVGHSTQETPHGAELDTVMHSPAITIPPDATVREAATQLARHDIKRLPVVDDDGRPIGIVSRKDVLRVYLRSDSDLADDIRTNVLERAMWMDPASIEVQVADGTVTFRGTVERQSMVPIIDHLTRAVDGVVDVVVELDARLDDRHVPPPPPEVTGILHLPHRPDR</sequence>
<dbReference type="PANTHER" id="PTHR48108">
    <property type="entry name" value="CBS DOMAIN-CONTAINING PROTEIN CBSX2, CHLOROPLASTIC"/>
    <property type="match status" value="1"/>
</dbReference>
<dbReference type="STRING" id="1108045.GORHZ_053_00150"/>
<evidence type="ECO:0000256" key="3">
    <source>
        <dbReference type="SAM" id="MobiDB-lite"/>
    </source>
</evidence>
<evidence type="ECO:0000256" key="1">
    <source>
        <dbReference type="ARBA" id="ARBA00022737"/>
    </source>
</evidence>
<name>K6WAD3_9ACTN</name>
<keyword evidence="1" id="KW-0677">Repeat</keyword>
<dbReference type="OrthoDB" id="2111978at2"/>
<dbReference type="Gene3D" id="3.30.1340.30">
    <property type="match status" value="1"/>
</dbReference>
<accession>K6WAD3</accession>
<feature type="domain" description="CBS" evidence="5">
    <location>
        <begin position="92"/>
        <end position="149"/>
    </location>
</feature>
<evidence type="ECO:0000313" key="7">
    <source>
        <dbReference type="Proteomes" id="UP000008363"/>
    </source>
</evidence>
<dbReference type="Pfam" id="PF00571">
    <property type="entry name" value="CBS"/>
    <property type="match status" value="2"/>
</dbReference>
<dbReference type="eggNOG" id="COG3448">
    <property type="taxonomic scope" value="Bacteria"/>
</dbReference>
<dbReference type="Pfam" id="PF04972">
    <property type="entry name" value="BON"/>
    <property type="match status" value="1"/>
</dbReference>
<proteinExistence type="predicted"/>
<dbReference type="Proteomes" id="UP000008363">
    <property type="component" value="Unassembled WGS sequence"/>
</dbReference>
<dbReference type="RefSeq" id="WP_006331093.1">
    <property type="nucleotide sequence ID" value="NZ_BAHC01000053.1"/>
</dbReference>
<gene>
    <name evidence="6" type="ORF">GORHZ_053_00150</name>
</gene>
<evidence type="ECO:0008006" key="8">
    <source>
        <dbReference type="Google" id="ProtNLM"/>
    </source>
</evidence>
<keyword evidence="7" id="KW-1185">Reference proteome</keyword>
<dbReference type="InterPro" id="IPR046342">
    <property type="entry name" value="CBS_dom_sf"/>
</dbReference>
<evidence type="ECO:0000259" key="4">
    <source>
        <dbReference type="PROSITE" id="PS50914"/>
    </source>
</evidence>
<dbReference type="InterPro" id="IPR000644">
    <property type="entry name" value="CBS_dom"/>
</dbReference>
<dbReference type="SUPFAM" id="SSF54631">
    <property type="entry name" value="CBS-domain pair"/>
    <property type="match status" value="1"/>
</dbReference>
<dbReference type="PANTHER" id="PTHR48108:SF6">
    <property type="entry name" value="CBS DOMAIN-CONTAINING PROTEIN CBSX1, CHLOROPLASTIC"/>
    <property type="match status" value="1"/>
</dbReference>
<protein>
    <recommendedName>
        <fullName evidence="8">CBS domain-containing protein</fullName>
    </recommendedName>
</protein>
<dbReference type="PROSITE" id="PS50914">
    <property type="entry name" value="BON"/>
    <property type="match status" value="1"/>
</dbReference>
<dbReference type="SMART" id="SM00116">
    <property type="entry name" value="CBS"/>
    <property type="match status" value="2"/>
</dbReference>